<evidence type="ECO:0000256" key="8">
    <source>
        <dbReference type="ARBA" id="ARBA00023315"/>
    </source>
</evidence>
<dbReference type="RefSeq" id="WP_148453163.1">
    <property type="nucleotide sequence ID" value="NZ_VSDO01000003.1"/>
</dbReference>
<evidence type="ECO:0000313" key="11">
    <source>
        <dbReference type="EMBL" id="TYA11990.1"/>
    </source>
</evidence>
<feature type="transmembrane region" description="Helical" evidence="10">
    <location>
        <begin position="394"/>
        <end position="419"/>
    </location>
</feature>
<dbReference type="InterPro" id="IPR024194">
    <property type="entry name" value="Ac/AlaTfrase_AlgI/DltB"/>
</dbReference>
<keyword evidence="5 10" id="KW-0812">Transmembrane</keyword>
<feature type="transmembrane region" description="Helical" evidence="10">
    <location>
        <begin position="184"/>
        <end position="202"/>
    </location>
</feature>
<dbReference type="InterPro" id="IPR004299">
    <property type="entry name" value="MBOAT_fam"/>
</dbReference>
<dbReference type="GO" id="GO:0016746">
    <property type="term" value="F:acyltransferase activity"/>
    <property type="evidence" value="ECO:0007669"/>
    <property type="project" value="UniProtKB-KW"/>
</dbReference>
<keyword evidence="4 9" id="KW-0808">Transferase</keyword>
<evidence type="ECO:0000256" key="7">
    <source>
        <dbReference type="ARBA" id="ARBA00023136"/>
    </source>
</evidence>
<comment type="similarity">
    <text evidence="2 9">Belongs to the membrane-bound acyltransferase family.</text>
</comment>
<feature type="transmembrane region" description="Helical" evidence="10">
    <location>
        <begin position="53"/>
        <end position="69"/>
    </location>
</feature>
<gene>
    <name evidence="11" type="ORF">FRY98_14715</name>
</gene>
<dbReference type="EMBL" id="VSDO01000003">
    <property type="protein sequence ID" value="TYA11990.1"/>
    <property type="molecule type" value="Genomic_DNA"/>
</dbReference>
<evidence type="ECO:0000256" key="4">
    <source>
        <dbReference type="ARBA" id="ARBA00022679"/>
    </source>
</evidence>
<feature type="transmembrane region" description="Helical" evidence="10">
    <location>
        <begin position="357"/>
        <end position="374"/>
    </location>
</feature>
<reference evidence="11 12" key="1">
    <citation type="submission" date="2019-08" db="EMBL/GenBank/DDBJ databases">
        <title>Genome sequencing of Paenibacillus faecis DSM 23593(T).</title>
        <authorList>
            <person name="Kook J.-K."/>
            <person name="Park S.-N."/>
            <person name="Lim Y.K."/>
        </authorList>
    </citation>
    <scope>NUCLEOTIDE SEQUENCE [LARGE SCALE GENOMIC DNA]</scope>
    <source>
        <strain evidence="11 12">DSM 23593</strain>
    </source>
</reference>
<evidence type="ECO:0000256" key="3">
    <source>
        <dbReference type="ARBA" id="ARBA00022475"/>
    </source>
</evidence>
<feature type="transmembrane region" description="Helical" evidence="10">
    <location>
        <begin position="149"/>
        <end position="169"/>
    </location>
</feature>
<feature type="transmembrane region" description="Helical" evidence="10">
    <location>
        <begin position="119"/>
        <end position="137"/>
    </location>
</feature>
<organism evidence="11 12">
    <name type="scientific">Paenibacillus faecis</name>
    <dbReference type="NCBI Taxonomy" id="862114"/>
    <lineage>
        <taxon>Bacteria</taxon>
        <taxon>Bacillati</taxon>
        <taxon>Bacillota</taxon>
        <taxon>Bacilli</taxon>
        <taxon>Bacillales</taxon>
        <taxon>Paenibacillaceae</taxon>
        <taxon>Paenibacillus</taxon>
    </lineage>
</organism>
<comment type="subcellular location">
    <subcellularLocation>
        <location evidence="1">Cell membrane</location>
        <topology evidence="1">Multi-pass membrane protein</topology>
    </subcellularLocation>
</comment>
<keyword evidence="3 9" id="KW-1003">Cell membrane</keyword>
<protein>
    <submittedName>
        <fullName evidence="11">MBOAT family protein</fullName>
    </submittedName>
</protein>
<dbReference type="Pfam" id="PF03062">
    <property type="entry name" value="MBOAT"/>
    <property type="match status" value="1"/>
</dbReference>
<dbReference type="AlphaFoldDB" id="A0A5D0CQU2"/>
<evidence type="ECO:0000256" key="10">
    <source>
        <dbReference type="SAM" id="Phobius"/>
    </source>
</evidence>
<keyword evidence="6 10" id="KW-1133">Transmembrane helix</keyword>
<feature type="transmembrane region" description="Helical" evidence="10">
    <location>
        <begin position="6"/>
        <end position="23"/>
    </location>
</feature>
<evidence type="ECO:0000256" key="5">
    <source>
        <dbReference type="ARBA" id="ARBA00022692"/>
    </source>
</evidence>
<feature type="transmembrane region" description="Helical" evidence="10">
    <location>
        <begin position="81"/>
        <end position="99"/>
    </location>
</feature>
<sequence length="460" mass="52995">MLFNSYEFLFAFWPITFVVYFLMNRFCPPIAGKVWLAAASLFFYSWWSIKSLPLILASIAFNYIMGRSISHARQLRTRKLLLTLAIVGDVLFLGYYKYADFLISNVNSLFSAQIDLLRLALPLGISFFTFTQIAYLVDAYRGTAKEYSIVNYVLFVTFYPHLIAGPILHHKEMMPQFDRARSKVIIPGNVARGLFIFCIGLFKKVVIADTLAPIATQGFDVSTNLSLVEGWTTSLAYTMQLYFDFSGYSDMAIGIALLFNIKLPINFNSPYKAVSIQDFWRRWHMTLSRFLRDYIYIPLGGNRKGHFRTYFNLVATFVIGGIWHGAGWTFIAWGLLHGIAQVIQRLWKKTGIVLPHWVAWFITFMFINFSWVFFRAKDWDDALKVLRGMFNFGHIGVSTTLLGQVALVGAAILVAVFARNSMEMKMKFRPNVRYAAFIAFLFVFSVLYFNQVSEFLYFTF</sequence>
<accession>A0A5D0CQU2</accession>
<keyword evidence="8 9" id="KW-0012">Acyltransferase</keyword>
<evidence type="ECO:0000313" key="12">
    <source>
        <dbReference type="Proteomes" id="UP000325218"/>
    </source>
</evidence>
<feature type="transmembrane region" description="Helical" evidence="10">
    <location>
        <begin position="431"/>
        <end position="450"/>
    </location>
</feature>
<dbReference type="InterPro" id="IPR028362">
    <property type="entry name" value="AlgI"/>
</dbReference>
<dbReference type="InterPro" id="IPR051085">
    <property type="entry name" value="MB_O-acyltransferase"/>
</dbReference>
<dbReference type="GO" id="GO:0042121">
    <property type="term" value="P:alginic acid biosynthetic process"/>
    <property type="evidence" value="ECO:0007669"/>
    <property type="project" value="InterPro"/>
</dbReference>
<dbReference type="PIRSF" id="PIRSF500217">
    <property type="entry name" value="AlgI"/>
    <property type="match status" value="1"/>
</dbReference>
<name>A0A5D0CQU2_9BACL</name>
<evidence type="ECO:0000256" key="1">
    <source>
        <dbReference type="ARBA" id="ARBA00004651"/>
    </source>
</evidence>
<feature type="transmembrane region" description="Helical" evidence="10">
    <location>
        <begin position="310"/>
        <end position="336"/>
    </location>
</feature>
<comment type="caution">
    <text evidence="11">The sequence shown here is derived from an EMBL/GenBank/DDBJ whole genome shotgun (WGS) entry which is preliminary data.</text>
</comment>
<dbReference type="PANTHER" id="PTHR13285">
    <property type="entry name" value="ACYLTRANSFERASE"/>
    <property type="match status" value="1"/>
</dbReference>
<dbReference type="PIRSF" id="PIRSF016636">
    <property type="entry name" value="AlgI_DltB"/>
    <property type="match status" value="1"/>
</dbReference>
<dbReference type="OrthoDB" id="9805788at2"/>
<dbReference type="Proteomes" id="UP000325218">
    <property type="component" value="Unassembled WGS sequence"/>
</dbReference>
<proteinExistence type="inferred from homology"/>
<evidence type="ECO:0000256" key="6">
    <source>
        <dbReference type="ARBA" id="ARBA00022989"/>
    </source>
</evidence>
<keyword evidence="7 9" id="KW-0472">Membrane</keyword>
<dbReference type="PANTHER" id="PTHR13285:SF23">
    <property type="entry name" value="TEICHOIC ACID D-ALANYLTRANSFERASE"/>
    <property type="match status" value="1"/>
</dbReference>
<keyword evidence="12" id="KW-1185">Reference proteome</keyword>
<dbReference type="GO" id="GO:0005886">
    <property type="term" value="C:plasma membrane"/>
    <property type="evidence" value="ECO:0007669"/>
    <property type="project" value="UniProtKB-SubCell"/>
</dbReference>
<evidence type="ECO:0000256" key="9">
    <source>
        <dbReference type="PIRNR" id="PIRNR016636"/>
    </source>
</evidence>
<evidence type="ECO:0000256" key="2">
    <source>
        <dbReference type="ARBA" id="ARBA00010323"/>
    </source>
</evidence>